<dbReference type="InterPro" id="IPR000477">
    <property type="entry name" value="RT_dom"/>
</dbReference>
<protein>
    <recommendedName>
        <fullName evidence="1">Reverse transcriptase domain-containing protein</fullName>
    </recommendedName>
</protein>
<dbReference type="Proteomes" id="UP000596661">
    <property type="component" value="Chromosome 4"/>
</dbReference>
<feature type="domain" description="Reverse transcriptase" evidence="1">
    <location>
        <begin position="93"/>
        <end position="361"/>
    </location>
</feature>
<dbReference type="EnsemblPlants" id="evm.model.04.1674">
    <property type="protein sequence ID" value="cds.evm.model.04.1674"/>
    <property type="gene ID" value="evm.TU.04.1674"/>
</dbReference>
<accession>A0A803PE25</accession>
<evidence type="ECO:0000313" key="3">
    <source>
        <dbReference type="Proteomes" id="UP000596661"/>
    </source>
</evidence>
<evidence type="ECO:0000313" key="2">
    <source>
        <dbReference type="EnsemblPlants" id="cds.evm.model.04.1674"/>
    </source>
</evidence>
<keyword evidence="3" id="KW-1185">Reference proteome</keyword>
<dbReference type="PANTHER" id="PTHR46890">
    <property type="entry name" value="NON-LTR RETROLELEMENT REVERSE TRANSCRIPTASE-LIKE PROTEIN-RELATED"/>
    <property type="match status" value="1"/>
</dbReference>
<name>A0A803PE25_CANSA</name>
<dbReference type="OMA" id="NTEICSG"/>
<dbReference type="SUPFAM" id="SSF56672">
    <property type="entry name" value="DNA/RNA polymerases"/>
    <property type="match status" value="1"/>
</dbReference>
<reference evidence="2" key="1">
    <citation type="submission" date="2018-11" db="EMBL/GenBank/DDBJ databases">
        <authorList>
            <person name="Grassa J C."/>
        </authorList>
    </citation>
    <scope>NUCLEOTIDE SEQUENCE [LARGE SCALE GENOMIC DNA]</scope>
</reference>
<dbReference type="InterPro" id="IPR043502">
    <property type="entry name" value="DNA/RNA_pol_sf"/>
</dbReference>
<reference evidence="2" key="2">
    <citation type="submission" date="2021-03" db="UniProtKB">
        <authorList>
            <consortium name="EnsemblPlants"/>
        </authorList>
    </citation>
    <scope>IDENTIFICATION</scope>
</reference>
<sequence>MAMGNLVVSYFSELFNCDGSDADATSLVLDYLGPPLEEWDYAFLDEPFSLKEVRRALFNLSGDKAPGIDGLNAYFYQKNWSTLGVDFAKAVLSCLNEGVDFSVVNTTLISLIPKKKHAHTLKDFRPISLCSTFYKVISKVLASRLKVVLDKIISPFQSAFVSGRVIFDNILIAQEVVHAINSRKNGKKGWAALKQDMAKAFDRVNWHYLESIMFHFNFPPRFVCLIMKCISTTSHSFLINGSVYGSIQPSRGLRQGDPLSPYLFILCAEGLSALLRAKQDAGLLTGIAISRNAPSLSHLFFADDSLIFCTANRTSCLALQQVFNVYSRTSGQTINFSKSSILFSSNTQPDIRTVFFTAFNLEDRPFICKYLGLPQCFARSKYHSFAFLKDKVNSVLRGWSSKCFSRAGKEVLLKAVIQAIPAYAMSCFCHIKACKGIEGRDGGCSGDLGEFS</sequence>
<dbReference type="Pfam" id="PF00078">
    <property type="entry name" value="RVT_1"/>
    <property type="match status" value="1"/>
</dbReference>
<dbReference type="CDD" id="cd01650">
    <property type="entry name" value="RT_nLTR_like"/>
    <property type="match status" value="1"/>
</dbReference>
<dbReference type="PANTHER" id="PTHR46890:SF48">
    <property type="entry name" value="RNA-DIRECTED DNA POLYMERASE"/>
    <property type="match status" value="1"/>
</dbReference>
<dbReference type="EMBL" id="UZAU01000399">
    <property type="status" value="NOT_ANNOTATED_CDS"/>
    <property type="molecule type" value="Genomic_DNA"/>
</dbReference>
<dbReference type="PROSITE" id="PS50878">
    <property type="entry name" value="RT_POL"/>
    <property type="match status" value="1"/>
</dbReference>
<organism evidence="2 3">
    <name type="scientific">Cannabis sativa</name>
    <name type="common">Hemp</name>
    <name type="synonym">Marijuana</name>
    <dbReference type="NCBI Taxonomy" id="3483"/>
    <lineage>
        <taxon>Eukaryota</taxon>
        <taxon>Viridiplantae</taxon>
        <taxon>Streptophyta</taxon>
        <taxon>Embryophyta</taxon>
        <taxon>Tracheophyta</taxon>
        <taxon>Spermatophyta</taxon>
        <taxon>Magnoliopsida</taxon>
        <taxon>eudicotyledons</taxon>
        <taxon>Gunneridae</taxon>
        <taxon>Pentapetalae</taxon>
        <taxon>rosids</taxon>
        <taxon>fabids</taxon>
        <taxon>Rosales</taxon>
        <taxon>Cannabaceae</taxon>
        <taxon>Cannabis</taxon>
    </lineage>
</organism>
<proteinExistence type="predicted"/>
<dbReference type="InterPro" id="IPR052343">
    <property type="entry name" value="Retrotransposon-Effector_Assoc"/>
</dbReference>
<dbReference type="AlphaFoldDB" id="A0A803PE25"/>
<evidence type="ECO:0000259" key="1">
    <source>
        <dbReference type="PROSITE" id="PS50878"/>
    </source>
</evidence>
<dbReference type="Gramene" id="evm.model.04.1674">
    <property type="protein sequence ID" value="cds.evm.model.04.1674"/>
    <property type="gene ID" value="evm.TU.04.1674"/>
</dbReference>